<protein>
    <recommendedName>
        <fullName evidence="3">Nucleotide-diphospho-sugar transferase domain-containing protein</fullName>
    </recommendedName>
</protein>
<dbReference type="AlphaFoldDB" id="A0AAV1YTK1"/>
<dbReference type="Proteomes" id="UP001497382">
    <property type="component" value="Unassembled WGS sequence"/>
</dbReference>
<evidence type="ECO:0000313" key="1">
    <source>
        <dbReference type="EMBL" id="CAL1261261.1"/>
    </source>
</evidence>
<name>A0AAV1YTK1_9ARAC</name>
<evidence type="ECO:0000313" key="2">
    <source>
        <dbReference type="Proteomes" id="UP001497382"/>
    </source>
</evidence>
<gene>
    <name evidence="1" type="ORF">LARSCL_LOCUS304</name>
</gene>
<dbReference type="EMBL" id="CAXIEN010000002">
    <property type="protein sequence ID" value="CAL1261261.1"/>
    <property type="molecule type" value="Genomic_DNA"/>
</dbReference>
<dbReference type="Pfam" id="PF07801">
    <property type="entry name" value="DUF1647"/>
    <property type="match status" value="1"/>
</dbReference>
<dbReference type="InterPro" id="IPR012444">
    <property type="entry name" value="DUF1647"/>
</dbReference>
<proteinExistence type="predicted"/>
<keyword evidence="2" id="KW-1185">Reference proteome</keyword>
<dbReference type="PANTHER" id="PTHR31389:SF4">
    <property type="entry name" value="LD39211P"/>
    <property type="match status" value="1"/>
</dbReference>
<accession>A0AAV1YTK1</accession>
<dbReference type="PANTHER" id="PTHR31389">
    <property type="entry name" value="LD39211P"/>
    <property type="match status" value="1"/>
</dbReference>
<sequence>MEQMKTKRFALLLACVLCTTVVVLLYGDPSVQPSLQNIVSETHNRISNWKAAQVSKEVAKGPDPEEKYLKRLGFLIDKPRLYPADQWLNVTLPVFVTALSQCDSHCINGFLKSFQHFFGSSFLVIYDLGLNPSEYSTISSICNSTNCILRTFDFDAYPSHVRNLQLFAYRPIIIQEILMQAGAVIMIDVQYIFTSNEIHNIVSRAEKDGIVAWPINQPTSALTHPRMFDYFNTKQEKFFFHRMVQPNFIILYNIETVHFKIMFHWVKCALVPNCIAPIGAQNSGCRFDKKPLYRYSGCHRYDMSALNVVLGLMFDFSSSHYSAKEEDKFFRPVDTEKDFTTDTDKNSTTFPDSN</sequence>
<comment type="caution">
    <text evidence="1">The sequence shown here is derived from an EMBL/GenBank/DDBJ whole genome shotgun (WGS) entry which is preliminary data.</text>
</comment>
<reference evidence="1 2" key="1">
    <citation type="submission" date="2024-04" db="EMBL/GenBank/DDBJ databases">
        <authorList>
            <person name="Rising A."/>
            <person name="Reimegard J."/>
            <person name="Sonavane S."/>
            <person name="Akerstrom W."/>
            <person name="Nylinder S."/>
            <person name="Hedman E."/>
            <person name="Kallberg Y."/>
        </authorList>
    </citation>
    <scope>NUCLEOTIDE SEQUENCE [LARGE SCALE GENOMIC DNA]</scope>
</reference>
<evidence type="ECO:0008006" key="3">
    <source>
        <dbReference type="Google" id="ProtNLM"/>
    </source>
</evidence>
<organism evidence="1 2">
    <name type="scientific">Larinioides sclopetarius</name>
    <dbReference type="NCBI Taxonomy" id="280406"/>
    <lineage>
        <taxon>Eukaryota</taxon>
        <taxon>Metazoa</taxon>
        <taxon>Ecdysozoa</taxon>
        <taxon>Arthropoda</taxon>
        <taxon>Chelicerata</taxon>
        <taxon>Arachnida</taxon>
        <taxon>Araneae</taxon>
        <taxon>Araneomorphae</taxon>
        <taxon>Entelegynae</taxon>
        <taxon>Araneoidea</taxon>
        <taxon>Araneidae</taxon>
        <taxon>Larinioides</taxon>
    </lineage>
</organism>